<protein>
    <submittedName>
        <fullName evidence="4">Sulfurtransferase</fullName>
    </submittedName>
</protein>
<organism evidence="4 5">
    <name type="scientific">Pseudomonas chlororaphis</name>
    <dbReference type="NCBI Taxonomy" id="587753"/>
    <lineage>
        <taxon>Bacteria</taxon>
        <taxon>Pseudomonadati</taxon>
        <taxon>Pseudomonadota</taxon>
        <taxon>Gammaproteobacteria</taxon>
        <taxon>Pseudomonadales</taxon>
        <taxon>Pseudomonadaceae</taxon>
        <taxon>Pseudomonas</taxon>
    </lineage>
</organism>
<dbReference type="PATRIC" id="fig|587753.10.peg.2999"/>
<evidence type="ECO:0000313" key="5">
    <source>
        <dbReference type="Proteomes" id="UP000032748"/>
    </source>
</evidence>
<keyword evidence="2" id="KW-0677">Repeat</keyword>
<dbReference type="SMART" id="SM00450">
    <property type="entry name" value="RHOD"/>
    <property type="match status" value="2"/>
</dbReference>
<evidence type="ECO:0000313" key="4">
    <source>
        <dbReference type="EMBL" id="AKA24459.1"/>
    </source>
</evidence>
<dbReference type="KEGG" id="pcz:PCL1606_30080"/>
<name>A0A0D5Y0F9_9PSED</name>
<dbReference type="RefSeq" id="WP_045883076.1">
    <property type="nucleotide sequence ID" value="NZ_CP011110.1"/>
</dbReference>
<dbReference type="InterPro" id="IPR045078">
    <property type="entry name" value="TST/MPST-like"/>
</dbReference>
<dbReference type="PANTHER" id="PTHR11364:SF27">
    <property type="entry name" value="SULFURTRANSFERASE"/>
    <property type="match status" value="1"/>
</dbReference>
<reference evidence="4 5" key="1">
    <citation type="journal article" date="2015" name="Mol. Plant Microbe Interact.">
        <title>Comparative Genomic Analysis of Pseudomonas chlororaphis PCL1606 Reveals New Insight into Antifungal Compounds Involved in Biocontrol.</title>
        <authorList>
            <person name="Calderon C.E."/>
            <person name="Ramos C."/>
            <person name="de Vicente A."/>
            <person name="Cazorla F.M."/>
        </authorList>
    </citation>
    <scope>NUCLEOTIDE SEQUENCE [LARGE SCALE GENOMIC DNA]</scope>
    <source>
        <strain evidence="4 5">PCL1606</strain>
    </source>
</reference>
<feature type="domain" description="Rhodanese" evidence="3">
    <location>
        <begin position="40"/>
        <end position="144"/>
    </location>
</feature>
<dbReference type="InterPro" id="IPR036873">
    <property type="entry name" value="Rhodanese-like_dom_sf"/>
</dbReference>
<dbReference type="Proteomes" id="UP000032748">
    <property type="component" value="Chromosome"/>
</dbReference>
<feature type="domain" description="Rhodanese" evidence="3">
    <location>
        <begin position="202"/>
        <end position="289"/>
    </location>
</feature>
<dbReference type="CDD" id="cd01448">
    <property type="entry name" value="TST_Repeat_1"/>
    <property type="match status" value="1"/>
</dbReference>
<dbReference type="Pfam" id="PF00581">
    <property type="entry name" value="Rhodanese"/>
    <property type="match status" value="2"/>
</dbReference>
<dbReference type="GO" id="GO:0004792">
    <property type="term" value="F:thiosulfate-cyanide sulfurtransferase activity"/>
    <property type="evidence" value="ECO:0007669"/>
    <property type="project" value="TreeGrafter"/>
</dbReference>
<dbReference type="OrthoDB" id="9781034at2"/>
<dbReference type="InterPro" id="IPR001763">
    <property type="entry name" value="Rhodanese-like_dom"/>
</dbReference>
<dbReference type="Gene3D" id="3.40.250.10">
    <property type="entry name" value="Rhodanese-like domain"/>
    <property type="match status" value="2"/>
</dbReference>
<evidence type="ECO:0000259" key="3">
    <source>
        <dbReference type="PROSITE" id="PS50206"/>
    </source>
</evidence>
<dbReference type="AlphaFoldDB" id="A0A0D5Y0F9"/>
<sequence length="295" mass="30824">MNLPLPGTLVDADWLHSHLGHPALVVLDASVDLPAPDFDGDYRVASGRDGWLQAHIPGSRHADLLTALADTRAGFSFALPDPAVSIQALADLGVGVGRSVVVYDRSDGFWAARLWWMLRGLGIDASVLDGGFKAWRQAGLPQQRGSGVTPGVAAPWPHVPRAGLWIDRAGVEAVVRGQAPGLLVCALGAALFDGSATTRYARRGHIPGSHNLPARGLFDAQGRYLSRDALALAIGPTLLHGDAPLILYCGGGISAAANALALTLLGRRNVAIYDGSLQEWAADPRLPMTTGAAPA</sequence>
<dbReference type="PROSITE" id="PS50206">
    <property type="entry name" value="RHODANESE_3"/>
    <property type="match status" value="2"/>
</dbReference>
<dbReference type="SUPFAM" id="SSF52821">
    <property type="entry name" value="Rhodanese/Cell cycle control phosphatase"/>
    <property type="match status" value="2"/>
</dbReference>
<evidence type="ECO:0000256" key="1">
    <source>
        <dbReference type="ARBA" id="ARBA00022679"/>
    </source>
</evidence>
<proteinExistence type="predicted"/>
<accession>A0A0D5Y0F9</accession>
<evidence type="ECO:0000256" key="2">
    <source>
        <dbReference type="ARBA" id="ARBA00022737"/>
    </source>
</evidence>
<gene>
    <name evidence="4" type="ORF">PCL1606_30080</name>
</gene>
<keyword evidence="1 4" id="KW-0808">Transferase</keyword>
<dbReference type="EMBL" id="CP011110">
    <property type="protein sequence ID" value="AKA24459.1"/>
    <property type="molecule type" value="Genomic_DNA"/>
</dbReference>
<dbReference type="PANTHER" id="PTHR11364">
    <property type="entry name" value="THIOSULFATE SULFERTANSFERASE"/>
    <property type="match status" value="1"/>
</dbReference>